<dbReference type="Pfam" id="PF00300">
    <property type="entry name" value="His_Phos_1"/>
    <property type="match status" value="1"/>
</dbReference>
<name>A0A7Z0K858_9MICC</name>
<dbReference type="CDD" id="cd07067">
    <property type="entry name" value="HP_PGM_like"/>
    <property type="match status" value="1"/>
</dbReference>
<dbReference type="RefSeq" id="WP_179540762.1">
    <property type="nucleotide sequence ID" value="NZ_BAAALL010000004.1"/>
</dbReference>
<dbReference type="InterPro" id="IPR029033">
    <property type="entry name" value="His_PPase_superfam"/>
</dbReference>
<dbReference type="PANTHER" id="PTHR20935">
    <property type="entry name" value="PHOSPHOGLYCERATE MUTASE-RELATED"/>
    <property type="match status" value="1"/>
</dbReference>
<keyword evidence="1 2" id="KW-0378">Hydrolase</keyword>
<dbReference type="PANTHER" id="PTHR20935:SF1">
    <property type="entry name" value="SLL1549 PROTEIN"/>
    <property type="match status" value="1"/>
</dbReference>
<dbReference type="InterPro" id="IPR051021">
    <property type="entry name" value="Mito_Ser/Thr_phosphatase"/>
</dbReference>
<dbReference type="GO" id="GO:0016787">
    <property type="term" value="F:hydrolase activity"/>
    <property type="evidence" value="ECO:0007669"/>
    <property type="project" value="UniProtKB-KW"/>
</dbReference>
<gene>
    <name evidence="2" type="ORF">HNR09_000665</name>
</gene>
<reference evidence="2 3" key="1">
    <citation type="submission" date="2020-07" db="EMBL/GenBank/DDBJ databases">
        <title>Sequencing the genomes of 1000 actinobacteria strains.</title>
        <authorList>
            <person name="Klenk H.-P."/>
        </authorList>
    </citation>
    <scope>NUCLEOTIDE SEQUENCE [LARGE SCALE GENOMIC DNA]</scope>
    <source>
        <strain evidence="2 3">DSM 15475</strain>
    </source>
</reference>
<organism evidence="2 3">
    <name type="scientific">Nesterenkonia xinjiangensis</name>
    <dbReference type="NCBI Taxonomy" id="225327"/>
    <lineage>
        <taxon>Bacteria</taxon>
        <taxon>Bacillati</taxon>
        <taxon>Actinomycetota</taxon>
        <taxon>Actinomycetes</taxon>
        <taxon>Micrococcales</taxon>
        <taxon>Micrococcaceae</taxon>
        <taxon>Nesterenkonia</taxon>
    </lineage>
</organism>
<evidence type="ECO:0000313" key="2">
    <source>
        <dbReference type="EMBL" id="NYJ77254.1"/>
    </source>
</evidence>
<dbReference type="AlphaFoldDB" id="A0A7Z0K858"/>
<dbReference type="InterPro" id="IPR013078">
    <property type="entry name" value="His_Pase_superF_clade-1"/>
</dbReference>
<dbReference type="Gene3D" id="3.40.50.1240">
    <property type="entry name" value="Phosphoglycerate mutase-like"/>
    <property type="match status" value="1"/>
</dbReference>
<evidence type="ECO:0000256" key="1">
    <source>
        <dbReference type="ARBA" id="ARBA00022801"/>
    </source>
</evidence>
<protein>
    <submittedName>
        <fullName evidence="2">Phosphohistidine phosphatase</fullName>
        <ecNumber evidence="2">3.1.3.-</ecNumber>
    </submittedName>
</protein>
<dbReference type="EMBL" id="JACCFY010000001">
    <property type="protein sequence ID" value="NYJ77254.1"/>
    <property type="molecule type" value="Genomic_DNA"/>
</dbReference>
<proteinExistence type="predicted"/>
<accession>A0A7Z0K858</accession>
<dbReference type="Proteomes" id="UP000535437">
    <property type="component" value="Unassembled WGS sequence"/>
</dbReference>
<sequence>MTDSVELLVLRHAQAGHAFSEDDHGRTLTIHGAEQARAVGQRMVQQQVMPDATVCSDAMRTRQTCLWINHELGEKAPTPYLDGRLYGASSRHMLAIINETPETVRRLLVIGHLPTVQDLCMELASVDSQEDPVLRLASRYPTAGLARFVIDKPWAELDGRDSRLVDFWD</sequence>
<evidence type="ECO:0000313" key="3">
    <source>
        <dbReference type="Proteomes" id="UP000535437"/>
    </source>
</evidence>
<dbReference type="EC" id="3.1.3.-" evidence="2"/>
<dbReference type="SUPFAM" id="SSF53254">
    <property type="entry name" value="Phosphoglycerate mutase-like"/>
    <property type="match status" value="1"/>
</dbReference>
<comment type="caution">
    <text evidence="2">The sequence shown here is derived from an EMBL/GenBank/DDBJ whole genome shotgun (WGS) entry which is preliminary data.</text>
</comment>
<keyword evidence="3" id="KW-1185">Reference proteome</keyword>